<evidence type="ECO:0000313" key="3">
    <source>
        <dbReference type="Proteomes" id="UP000078113"/>
    </source>
</evidence>
<sequence length="666" mass="72125">MPRPSSSAGPSTTTALSIGLASTDDAPFSLRLESAGPPRAHLCGNAAGHQLAPNNALAPPRLSIRSRSYSDAMTGRISGVTPLPSPHTSVCTPASLGSSSSPGEIRDLQEVLRRVKRKKEPDAYKSLRSRMQPLTLHARMPSFGALRNLRWYNAGEPDPLPSDGDETSISLTDSTANALDHVCTKSARRPQLGSTQSYSSIRSEIVVQGVEVIQSRNTFDQGSGSTVSISNFPTLARNSPQFLPQSLPPILRNSFVEDHRQTPPEEAEEVEHLLFSPPLASPVAFLHSAQAPSFQQSRLERNHSIGRPATPIPNYDQHLLVAIDSPRSDTTHINRSASRVFKGGNRSSNSDVGPAQQKISFSPAASQSLHTRPSFGRLSPSRSEDDSQKRNRPRARDLTWLLSNTSISSTNSSQEGHFSSFPPHRSTGLPVFYPYRTSLEENERMVPMISIPSPSETKCSSPVDGSTAHEGFMFPPSGGGPSPISSSSRTRSMNPPNPYSPNPYSPSIRSLGGGGHSWLSCSTLLSDGPEAKMETTKAASAPGIGTGKWPTSLAMEREAVVPLQDSDKFVTQPVDEDEEEEVSFLPSLNIDKPMSTPLPLPQRREGRRVLPRLKVPPRLEPLTRLGCDTDRSTVESRTGNSQEAQSFEYEASEWRALAGFFGCGMP</sequence>
<evidence type="ECO:0000313" key="2">
    <source>
        <dbReference type="EMBL" id="KAE8270285.1"/>
    </source>
</evidence>
<dbReference type="Proteomes" id="UP000078113">
    <property type="component" value="Unassembled WGS sequence"/>
</dbReference>
<feature type="region of interest" description="Disordered" evidence="1">
    <location>
        <begin position="450"/>
        <end position="511"/>
    </location>
</feature>
<accession>A0A8X7NDI0</accession>
<feature type="region of interest" description="Disordered" evidence="1">
    <location>
        <begin position="28"/>
        <end position="54"/>
    </location>
</feature>
<reference evidence="2" key="1">
    <citation type="submission" date="2016-04" db="EMBL/GenBank/DDBJ databases">
        <authorList>
            <person name="Nguyen H.D."/>
            <person name="Samba Siva P."/>
            <person name="Cullis J."/>
            <person name="Levesque C.A."/>
            <person name="Hambleton S."/>
        </authorList>
    </citation>
    <scope>NUCLEOTIDE SEQUENCE</scope>
    <source>
        <strain evidence="2">DAOMC 236422</strain>
    </source>
</reference>
<feature type="compositionally biased region" description="Basic and acidic residues" evidence="1">
    <location>
        <begin position="382"/>
        <end position="397"/>
    </location>
</feature>
<organism evidence="2 3">
    <name type="scientific">Tilletia walkeri</name>
    <dbReference type="NCBI Taxonomy" id="117179"/>
    <lineage>
        <taxon>Eukaryota</taxon>
        <taxon>Fungi</taxon>
        <taxon>Dikarya</taxon>
        <taxon>Basidiomycota</taxon>
        <taxon>Ustilaginomycotina</taxon>
        <taxon>Exobasidiomycetes</taxon>
        <taxon>Tilletiales</taxon>
        <taxon>Tilletiaceae</taxon>
        <taxon>Tilletia</taxon>
    </lineage>
</organism>
<feature type="region of interest" description="Disordered" evidence="1">
    <location>
        <begin position="337"/>
        <end position="356"/>
    </location>
</feature>
<feature type="region of interest" description="Disordered" evidence="1">
    <location>
        <begin position="361"/>
        <end position="399"/>
    </location>
</feature>
<name>A0A8X7NDI0_9BASI</name>
<feature type="compositionally biased region" description="Pro residues" evidence="1">
    <location>
        <begin position="495"/>
        <end position="504"/>
    </location>
</feature>
<keyword evidence="3" id="KW-1185">Reference proteome</keyword>
<feature type="region of interest" description="Disordered" evidence="1">
    <location>
        <begin position="624"/>
        <end position="648"/>
    </location>
</feature>
<protein>
    <submittedName>
        <fullName evidence="2">Uncharacterized protein</fullName>
    </submittedName>
</protein>
<feature type="compositionally biased region" description="Low complexity" evidence="1">
    <location>
        <begin position="471"/>
        <end position="494"/>
    </location>
</feature>
<feature type="region of interest" description="Disordered" evidence="1">
    <location>
        <begin position="1"/>
        <end position="20"/>
    </location>
</feature>
<feature type="compositionally biased region" description="Low complexity" evidence="1">
    <location>
        <begin position="1"/>
        <end position="17"/>
    </location>
</feature>
<feature type="compositionally biased region" description="Polar residues" evidence="1">
    <location>
        <begin position="86"/>
        <end position="102"/>
    </location>
</feature>
<feature type="region of interest" description="Disordered" evidence="1">
    <location>
        <begin position="79"/>
        <end position="103"/>
    </location>
</feature>
<gene>
    <name evidence="2" type="ORF">A4X09_0g2041</name>
</gene>
<feature type="compositionally biased region" description="Polar residues" evidence="1">
    <location>
        <begin position="452"/>
        <end position="464"/>
    </location>
</feature>
<reference evidence="2" key="2">
    <citation type="journal article" date="2019" name="IMA Fungus">
        <title>Genome sequencing and comparison of five Tilletia species to identify candidate genes for the detection of regulated species infecting wheat.</title>
        <authorList>
            <person name="Nguyen H.D.T."/>
            <person name="Sultana T."/>
            <person name="Kesanakurti P."/>
            <person name="Hambleton S."/>
        </authorList>
    </citation>
    <scope>NUCLEOTIDE SEQUENCE</scope>
    <source>
        <strain evidence="2">DAOMC 236422</strain>
    </source>
</reference>
<evidence type="ECO:0000256" key="1">
    <source>
        <dbReference type="SAM" id="MobiDB-lite"/>
    </source>
</evidence>
<feature type="compositionally biased region" description="Polar residues" evidence="1">
    <location>
        <begin position="345"/>
        <end position="356"/>
    </location>
</feature>
<proteinExistence type="predicted"/>
<feature type="compositionally biased region" description="Polar residues" evidence="1">
    <location>
        <begin position="635"/>
        <end position="645"/>
    </location>
</feature>
<dbReference type="AlphaFoldDB" id="A0A8X7NDI0"/>
<feature type="region of interest" description="Disordered" evidence="1">
    <location>
        <begin position="571"/>
        <end position="607"/>
    </location>
</feature>
<feature type="compositionally biased region" description="Polar residues" evidence="1">
    <location>
        <begin position="361"/>
        <end position="371"/>
    </location>
</feature>
<dbReference type="EMBL" id="LWDG02000056">
    <property type="protein sequence ID" value="KAE8270285.1"/>
    <property type="molecule type" value="Genomic_DNA"/>
</dbReference>
<comment type="caution">
    <text evidence="2">The sequence shown here is derived from an EMBL/GenBank/DDBJ whole genome shotgun (WGS) entry which is preliminary data.</text>
</comment>